<dbReference type="PATRIC" id="fig|864069.3.peg.282"/>
<evidence type="ECO:0000313" key="1">
    <source>
        <dbReference type="EMBL" id="EIM31272.1"/>
    </source>
</evidence>
<dbReference type="RefSeq" id="WP_009488755.1">
    <property type="nucleotide sequence ID" value="NZ_CP141049.1"/>
</dbReference>
<dbReference type="HOGENOM" id="CLU_056788_3_0_5"/>
<gene>
    <name evidence="1" type="ORF">MicloDRAFT_00002620</name>
</gene>
<sequence length="204" mass="22545">MRPGIELRQDYDAARLRALAKATRNAGQSRRLLALAEIYDGGTRSKAARVGGVGLQTVRDWVMRFNAHGPEALVDGKAPGNVCKLSAHHREALLALVESGPLPAVHGVVRWRLVDLIQWLWDEYRVPIAKQTLSREVRALGYRKLSARLRHYAKSDAAVAAFKIYGPAVRCKRAVADGGETVRINLSGLDLELELRAIMGIRVH</sequence>
<accession>I4Z4Y0</accession>
<proteinExistence type="predicted"/>
<dbReference type="eggNOG" id="COG3415">
    <property type="taxonomic scope" value="Bacteria"/>
</dbReference>
<reference evidence="1 2" key="1">
    <citation type="submission" date="2012-02" db="EMBL/GenBank/DDBJ databases">
        <title>Improved High-Quality Draft sequence of Microvirga sp. WSM3557.</title>
        <authorList>
            <consortium name="US DOE Joint Genome Institute"/>
            <person name="Lucas S."/>
            <person name="Han J."/>
            <person name="Lapidus A."/>
            <person name="Cheng J.-F."/>
            <person name="Goodwin L."/>
            <person name="Pitluck S."/>
            <person name="Peters L."/>
            <person name="Zhang X."/>
            <person name="Detter J.C."/>
            <person name="Han C."/>
            <person name="Tapia R."/>
            <person name="Land M."/>
            <person name="Hauser L."/>
            <person name="Kyrpides N."/>
            <person name="Ivanova N."/>
            <person name="Pagani I."/>
            <person name="Brau L."/>
            <person name="Yates R."/>
            <person name="O'Hara G."/>
            <person name="Rui T."/>
            <person name="Howieson J."/>
            <person name="Reeve W."/>
            <person name="Woyke T."/>
        </authorList>
    </citation>
    <scope>NUCLEOTIDE SEQUENCE [LARGE SCALE GENOMIC DNA]</scope>
    <source>
        <strain evidence="1 2">WSM3557</strain>
    </source>
</reference>
<organism evidence="1 2">
    <name type="scientific">Microvirga lotononidis</name>
    <dbReference type="NCBI Taxonomy" id="864069"/>
    <lineage>
        <taxon>Bacteria</taxon>
        <taxon>Pseudomonadati</taxon>
        <taxon>Pseudomonadota</taxon>
        <taxon>Alphaproteobacteria</taxon>
        <taxon>Hyphomicrobiales</taxon>
        <taxon>Methylobacteriaceae</taxon>
        <taxon>Microvirga</taxon>
    </lineage>
</organism>
<name>I4Z4Y0_9HYPH</name>
<dbReference type="Proteomes" id="UP000003947">
    <property type="component" value="Unassembled WGS sequence"/>
</dbReference>
<protein>
    <submittedName>
        <fullName evidence="1">Transposase</fullName>
    </submittedName>
</protein>
<dbReference type="Pfam" id="PF13565">
    <property type="entry name" value="HTH_32"/>
    <property type="match status" value="1"/>
</dbReference>
<keyword evidence="2" id="KW-1185">Reference proteome</keyword>
<dbReference type="STRING" id="864069.MicloDRAFT_00002620"/>
<evidence type="ECO:0000313" key="2">
    <source>
        <dbReference type="Proteomes" id="UP000003947"/>
    </source>
</evidence>
<dbReference type="EMBL" id="JH660633">
    <property type="protein sequence ID" value="EIM31272.1"/>
    <property type="molecule type" value="Genomic_DNA"/>
</dbReference>
<dbReference type="InterPro" id="IPR009057">
    <property type="entry name" value="Homeodomain-like_sf"/>
</dbReference>
<dbReference type="AlphaFoldDB" id="I4Z4Y0"/>
<dbReference type="SUPFAM" id="SSF46689">
    <property type="entry name" value="Homeodomain-like"/>
    <property type="match status" value="1"/>
</dbReference>